<evidence type="ECO:0000259" key="3">
    <source>
        <dbReference type="Pfam" id="PF19295"/>
    </source>
</evidence>
<dbReference type="RefSeq" id="WP_195811537.1">
    <property type="nucleotide sequence ID" value="NZ_CP064795.1"/>
</dbReference>
<evidence type="ECO:0000256" key="1">
    <source>
        <dbReference type="ARBA" id="ARBA00043967"/>
    </source>
</evidence>
<dbReference type="InterPro" id="IPR055346">
    <property type="entry name" value="Fe-S_cluster_assembly_SufBD"/>
</dbReference>
<feature type="domain" description="SUF system FeS cluster assembly SufBD N-terminal" evidence="3">
    <location>
        <begin position="16"/>
        <end position="161"/>
    </location>
</feature>
<evidence type="ECO:0000259" key="2">
    <source>
        <dbReference type="Pfam" id="PF01458"/>
    </source>
</evidence>
<gene>
    <name evidence="4" type="primary">sufD</name>
    <name evidence="4" type="ORF">IT774_04560</name>
</gene>
<dbReference type="AlphaFoldDB" id="A0A7S9DYS7"/>
<dbReference type="InterPro" id="IPR045595">
    <property type="entry name" value="SufBD_N"/>
</dbReference>
<reference evidence="4 5" key="1">
    <citation type="submission" date="2020-11" db="EMBL/GenBank/DDBJ databases">
        <title>Complete genome sequence for Salinimonas sp. strain G2-b.</title>
        <authorList>
            <person name="Park S.-J."/>
        </authorList>
    </citation>
    <scope>NUCLEOTIDE SEQUENCE [LARGE SCALE GENOMIC DNA]</scope>
    <source>
        <strain evidence="4 5">G2-b</strain>
    </source>
</reference>
<dbReference type="NCBIfam" id="TIGR01981">
    <property type="entry name" value="sufD"/>
    <property type="match status" value="1"/>
</dbReference>
<evidence type="ECO:0000313" key="4">
    <source>
        <dbReference type="EMBL" id="QPG06461.1"/>
    </source>
</evidence>
<dbReference type="PANTHER" id="PTHR43575">
    <property type="entry name" value="PROTEIN ABCI7, CHLOROPLASTIC"/>
    <property type="match status" value="1"/>
</dbReference>
<keyword evidence="5" id="KW-1185">Reference proteome</keyword>
<dbReference type="GO" id="GO:0016226">
    <property type="term" value="P:iron-sulfur cluster assembly"/>
    <property type="evidence" value="ECO:0007669"/>
    <property type="project" value="InterPro"/>
</dbReference>
<feature type="domain" description="SUF system FeS cluster assembly SufBD core" evidence="2">
    <location>
        <begin position="169"/>
        <end position="393"/>
    </location>
</feature>
<accession>A0A7S9DYS7</accession>
<dbReference type="Proteomes" id="UP000595095">
    <property type="component" value="Chromosome"/>
</dbReference>
<dbReference type="EMBL" id="CP064795">
    <property type="protein sequence ID" value="QPG06461.1"/>
    <property type="molecule type" value="Genomic_DNA"/>
</dbReference>
<dbReference type="SUPFAM" id="SSF101960">
    <property type="entry name" value="Stabilizer of iron transporter SufD"/>
    <property type="match status" value="1"/>
</dbReference>
<protein>
    <submittedName>
        <fullName evidence="4">Fe-S cluster assembly protein SufD</fullName>
    </submittedName>
</protein>
<dbReference type="Pfam" id="PF19295">
    <property type="entry name" value="SufBD_N"/>
    <property type="match status" value="1"/>
</dbReference>
<dbReference type="InterPro" id="IPR000825">
    <property type="entry name" value="SUF_FeS_clus_asmbl_SufBD_core"/>
</dbReference>
<proteinExistence type="inferred from homology"/>
<name>A0A7S9DYS7_9ALTE</name>
<dbReference type="InterPro" id="IPR011542">
    <property type="entry name" value="SUF_FeS_clus_asmbl_SufD"/>
</dbReference>
<sequence length="424" mass="46846">MSQWLNQVIEHATAPSDFLATVRQQSRETLKQQGWPGRRAESWRFTPLTSVAKREVKPADTVPVETNTTHSVAQIAGLEAFDLIFVDGQLATDCSKLDLPESVVIATFDRLDEAQQQRAASVFGQVKPTHHVFGLVNDIASAQGVFIDVPAGVKLDKMIRITNVITQDVDAHTRVAVNLGENASARILEQAEGDTPSMSTAFVEYAIGDNAHLEHYRFAFMAGQAKQIGGSHFALGNHSTLNSTVVGYGSELSRLDVDIIHRGEHADAKMNAVYLLAQGELFDLHSNIEHTLPNGTTEENARGIIGDNARAVFNGRIHIHRDAQKTLAELNNRNLLLSRRGLINTKPELEIYADDVKCAHGATVAEIDEEALYYLLSRGISRSKALVILNFGFIQELVNQVPDEAIREWLLPKLSERFARMEVK</sequence>
<dbReference type="Pfam" id="PF01458">
    <property type="entry name" value="SUFBD_core"/>
    <property type="match status" value="1"/>
</dbReference>
<organism evidence="4 5">
    <name type="scientific">Salinimonas marina</name>
    <dbReference type="NCBI Taxonomy" id="2785918"/>
    <lineage>
        <taxon>Bacteria</taxon>
        <taxon>Pseudomonadati</taxon>
        <taxon>Pseudomonadota</taxon>
        <taxon>Gammaproteobacteria</taxon>
        <taxon>Alteromonadales</taxon>
        <taxon>Alteromonadaceae</taxon>
        <taxon>Alteromonas/Salinimonas group</taxon>
        <taxon>Salinimonas</taxon>
    </lineage>
</organism>
<dbReference type="PANTHER" id="PTHR43575:SF1">
    <property type="entry name" value="PROTEIN ABCI7, CHLOROPLASTIC"/>
    <property type="match status" value="1"/>
</dbReference>
<dbReference type="KEGG" id="smaa:IT774_04560"/>
<dbReference type="InterPro" id="IPR037284">
    <property type="entry name" value="SUF_FeS_clus_asmbl_SufBD_sf"/>
</dbReference>
<evidence type="ECO:0000313" key="5">
    <source>
        <dbReference type="Proteomes" id="UP000595095"/>
    </source>
</evidence>
<comment type="similarity">
    <text evidence="1">Belongs to the iron-sulfur cluster assembly SufBD family.</text>
</comment>